<feature type="non-terminal residue" evidence="1">
    <location>
        <position position="1"/>
    </location>
</feature>
<dbReference type="Proteomes" id="UP000003052">
    <property type="component" value="Unassembled WGS sequence"/>
</dbReference>
<evidence type="ECO:0000313" key="2">
    <source>
        <dbReference type="Proteomes" id="UP000003052"/>
    </source>
</evidence>
<protein>
    <submittedName>
        <fullName evidence="1">Uncharacterized protein</fullName>
    </submittedName>
</protein>
<name>E7RLA3_9BACL</name>
<dbReference type="EMBL" id="AEPB01000065">
    <property type="protein sequence ID" value="EGA88173.1"/>
    <property type="molecule type" value="Genomic_DNA"/>
</dbReference>
<proteinExistence type="predicted"/>
<gene>
    <name evidence="1" type="ORF">GPDM_16391</name>
</gene>
<organism evidence="1 2">
    <name type="scientific">Planococcus donghaensis MPA1U2</name>
    <dbReference type="NCBI Taxonomy" id="933115"/>
    <lineage>
        <taxon>Bacteria</taxon>
        <taxon>Bacillati</taxon>
        <taxon>Bacillota</taxon>
        <taxon>Bacilli</taxon>
        <taxon>Bacillales</taxon>
        <taxon>Caryophanaceae</taxon>
        <taxon>Planococcus</taxon>
    </lineage>
</organism>
<sequence length="37" mass="4311">FEEINKKEQCRLVVSKPRLLHGIVIIESINQCEDESL</sequence>
<accession>E7RLA3</accession>
<reference evidence="1 2" key="1">
    <citation type="journal article" date="2011" name="J. Bacteriol.">
        <title>The Draft Genome of Planococcus donghaensis MPA1U2 Reveals Nonsporulation Pathways Controlled by a Conserved Spo0A Regulon.</title>
        <authorList>
            <person name="Pearson M.D."/>
            <person name="Noller H.F."/>
        </authorList>
    </citation>
    <scope>NUCLEOTIDE SEQUENCE [LARGE SCALE GENOMIC DNA]</scope>
    <source>
        <strain evidence="1 2">MPA1U2</strain>
    </source>
</reference>
<evidence type="ECO:0000313" key="1">
    <source>
        <dbReference type="EMBL" id="EGA88173.1"/>
    </source>
</evidence>
<comment type="caution">
    <text evidence="1">The sequence shown here is derived from an EMBL/GenBank/DDBJ whole genome shotgun (WGS) entry which is preliminary data.</text>
</comment>
<dbReference type="AlphaFoldDB" id="E7RLA3"/>